<protein>
    <recommendedName>
        <fullName evidence="1 2">EGF-like domain-containing protein</fullName>
    </recommendedName>
</protein>
<organism evidence="3 4">
    <name type="scientific">Desmophyllum pertusum</name>
    <dbReference type="NCBI Taxonomy" id="174260"/>
    <lineage>
        <taxon>Eukaryota</taxon>
        <taxon>Metazoa</taxon>
        <taxon>Cnidaria</taxon>
        <taxon>Anthozoa</taxon>
        <taxon>Hexacorallia</taxon>
        <taxon>Scleractinia</taxon>
        <taxon>Caryophylliina</taxon>
        <taxon>Caryophylliidae</taxon>
        <taxon>Desmophyllum</taxon>
    </lineage>
</organism>
<dbReference type="PROSITE" id="PS01186">
    <property type="entry name" value="EGF_2"/>
    <property type="match status" value="1"/>
</dbReference>
<dbReference type="SUPFAM" id="SSF57196">
    <property type="entry name" value="EGF/Laminin"/>
    <property type="match status" value="1"/>
</dbReference>
<gene>
    <name evidence="3" type="ORF">OS493_015546</name>
</gene>
<evidence type="ECO:0000259" key="1">
    <source>
        <dbReference type="PROSITE" id="PS00022"/>
    </source>
</evidence>
<sequence length="61" mass="6919">MKHDCQLTGCLNAGSCTFVEESKVFKCKCEEGWCGNYCGGKLFIFLLWEEGLLMMMKLSNI</sequence>
<dbReference type="AlphaFoldDB" id="A0A9X0CMM3"/>
<dbReference type="InterPro" id="IPR000742">
    <property type="entry name" value="EGF"/>
</dbReference>
<dbReference type="Proteomes" id="UP001163046">
    <property type="component" value="Unassembled WGS sequence"/>
</dbReference>
<keyword evidence="4" id="KW-1185">Reference proteome</keyword>
<name>A0A9X0CMM3_9CNID</name>
<evidence type="ECO:0000259" key="2">
    <source>
        <dbReference type="PROSITE" id="PS01186"/>
    </source>
</evidence>
<dbReference type="OrthoDB" id="5986321at2759"/>
<proteinExistence type="predicted"/>
<reference evidence="3" key="1">
    <citation type="submission" date="2023-01" db="EMBL/GenBank/DDBJ databases">
        <title>Genome assembly of the deep-sea coral Lophelia pertusa.</title>
        <authorList>
            <person name="Herrera S."/>
            <person name="Cordes E."/>
        </authorList>
    </citation>
    <scope>NUCLEOTIDE SEQUENCE</scope>
    <source>
        <strain evidence="3">USNM1676648</strain>
        <tissue evidence="3">Polyp</tissue>
    </source>
</reference>
<comment type="caution">
    <text evidence="3">The sequence shown here is derived from an EMBL/GenBank/DDBJ whole genome shotgun (WGS) entry which is preliminary data.</text>
</comment>
<dbReference type="Gene3D" id="2.10.25.10">
    <property type="entry name" value="Laminin"/>
    <property type="match status" value="1"/>
</dbReference>
<dbReference type="Pfam" id="PF00008">
    <property type="entry name" value="EGF"/>
    <property type="match status" value="1"/>
</dbReference>
<feature type="domain" description="EGF-like" evidence="1 2">
    <location>
        <begin position="27"/>
        <end position="38"/>
    </location>
</feature>
<dbReference type="PROSITE" id="PS00022">
    <property type="entry name" value="EGF_1"/>
    <property type="match status" value="1"/>
</dbReference>
<dbReference type="EMBL" id="MU827309">
    <property type="protein sequence ID" value="KAJ7360445.1"/>
    <property type="molecule type" value="Genomic_DNA"/>
</dbReference>
<accession>A0A9X0CMM3</accession>
<evidence type="ECO:0000313" key="3">
    <source>
        <dbReference type="EMBL" id="KAJ7360445.1"/>
    </source>
</evidence>
<evidence type="ECO:0000313" key="4">
    <source>
        <dbReference type="Proteomes" id="UP001163046"/>
    </source>
</evidence>